<dbReference type="InterPro" id="IPR012617">
    <property type="entry name" value="AATF_C"/>
</dbReference>
<gene>
    <name evidence="7" type="ORF">DMC30DRAFT_64977</name>
</gene>
<name>A0A5C5FPP8_9BASI</name>
<feature type="domain" description="Apoptosis-antagonizing transcription factor C-terminal" evidence="5">
    <location>
        <begin position="422"/>
        <end position="504"/>
    </location>
</feature>
<feature type="domain" description="AATF leucine zipper-containing" evidence="6">
    <location>
        <begin position="197"/>
        <end position="330"/>
    </location>
</feature>
<evidence type="ECO:0000256" key="2">
    <source>
        <dbReference type="ARBA" id="ARBA00013850"/>
    </source>
</evidence>
<dbReference type="STRING" id="5288.A0A5C5FPP8"/>
<feature type="coiled-coil region" evidence="3">
    <location>
        <begin position="241"/>
        <end position="268"/>
    </location>
</feature>
<evidence type="ECO:0000256" key="4">
    <source>
        <dbReference type="SAM" id="MobiDB-lite"/>
    </source>
</evidence>
<reference evidence="7 8" key="1">
    <citation type="submission" date="2019-03" db="EMBL/GenBank/DDBJ databases">
        <title>Rhodosporidium diobovatum UCD-FST 08-225 genome sequencing, assembly, and annotation.</title>
        <authorList>
            <person name="Fakankun I.U."/>
            <person name="Fristensky B."/>
            <person name="Levin D.B."/>
        </authorList>
    </citation>
    <scope>NUCLEOTIDE SEQUENCE [LARGE SCALE GENOMIC DNA]</scope>
    <source>
        <strain evidence="7 8">UCD-FST 08-225</strain>
    </source>
</reference>
<evidence type="ECO:0000256" key="1">
    <source>
        <dbReference type="ARBA" id="ARBA00008966"/>
    </source>
</evidence>
<dbReference type="OrthoDB" id="5783963at2759"/>
<feature type="compositionally biased region" description="Basic and acidic residues" evidence="4">
    <location>
        <begin position="76"/>
        <end position="85"/>
    </location>
</feature>
<evidence type="ECO:0000256" key="3">
    <source>
        <dbReference type="SAM" id="Coils"/>
    </source>
</evidence>
<feature type="region of interest" description="Disordered" evidence="4">
    <location>
        <begin position="76"/>
        <end position="202"/>
    </location>
</feature>
<dbReference type="EMBL" id="SOZI01000149">
    <property type="protein sequence ID" value="TNY18226.1"/>
    <property type="molecule type" value="Genomic_DNA"/>
</dbReference>
<comment type="caution">
    <text evidence="7">The sequence shown here is derived from an EMBL/GenBank/DDBJ whole genome shotgun (WGS) entry which is preliminary data.</text>
</comment>
<dbReference type="InterPro" id="IPR025160">
    <property type="entry name" value="AATF"/>
</dbReference>
<evidence type="ECO:0000259" key="5">
    <source>
        <dbReference type="Pfam" id="PF08164"/>
    </source>
</evidence>
<dbReference type="Proteomes" id="UP000311382">
    <property type="component" value="Unassembled WGS sequence"/>
</dbReference>
<accession>A0A5C5FPP8</accession>
<evidence type="ECO:0000313" key="8">
    <source>
        <dbReference type="Proteomes" id="UP000311382"/>
    </source>
</evidence>
<evidence type="ECO:0000313" key="7">
    <source>
        <dbReference type="EMBL" id="TNY18226.1"/>
    </source>
</evidence>
<organism evidence="7 8">
    <name type="scientific">Rhodotorula diobovata</name>
    <dbReference type="NCBI Taxonomy" id="5288"/>
    <lineage>
        <taxon>Eukaryota</taxon>
        <taxon>Fungi</taxon>
        <taxon>Dikarya</taxon>
        <taxon>Basidiomycota</taxon>
        <taxon>Pucciniomycotina</taxon>
        <taxon>Microbotryomycetes</taxon>
        <taxon>Sporidiobolales</taxon>
        <taxon>Sporidiobolaceae</taxon>
        <taxon>Rhodotorula</taxon>
    </lineage>
</organism>
<feature type="region of interest" description="Disordered" evidence="4">
    <location>
        <begin position="32"/>
        <end position="52"/>
    </location>
</feature>
<keyword evidence="3" id="KW-0175">Coiled coil</keyword>
<keyword evidence="8" id="KW-1185">Reference proteome</keyword>
<sequence length="545" mass="58972">MAKLTLAQQLAQISQPAPQDFDPEDAYATYADGRTAAPGDDDDGATAAGGTDAAAAARADYVEVGASKLRKRGEAVLDAKYDGKKGSRAALYGDGEDDDEEEESPAEEDDELDGLGGEEDDEGEDDDDEMGDFEDLEGASEGASEEEAASGEDEDEEEEDEEDDDAPMPPPSSTSRPSQPRSERAMVSQLQRAASADVEKGRDVKKQLAFCDSLLEARIKLQKAVGAVNSLPPPPSAESYFAEARSEVDEARREIEGLGEELFALRESLLATNEKIELPADFGASRKRKRTSSAAEDSAAYLDATLSDLAALEATFDPFLRTTVSKWSDKVLAASGLALSKDKKFKAVNQNALAQVDHALSGAGERERLVRRTRIRRGEGFPLGRAKANEGDGEAEAAPLEGDKVKAGKEVDDECFDDSDFYQQLLRDVVESRMLDLDDATLTHLRHATALARGKKVKKQVDTRASKGRKIRYHVHEKVQNFMIPIEAGDWHEEQVDELFASLLGRSFPQAQQHQDAPAPLDPALDDVAPARAGEIDVGSLRLFG</sequence>
<dbReference type="AlphaFoldDB" id="A0A5C5FPP8"/>
<protein>
    <recommendedName>
        <fullName evidence="2">Protein BFR2</fullName>
    </recommendedName>
</protein>
<comment type="similarity">
    <text evidence="1">Belongs to the AATF family.</text>
</comment>
<evidence type="ECO:0000259" key="6">
    <source>
        <dbReference type="Pfam" id="PF13339"/>
    </source>
</evidence>
<dbReference type="Pfam" id="PF13339">
    <property type="entry name" value="AATF-Che1"/>
    <property type="match status" value="1"/>
</dbReference>
<dbReference type="Pfam" id="PF08164">
    <property type="entry name" value="TRAUB"/>
    <property type="match status" value="1"/>
</dbReference>
<proteinExistence type="inferred from homology"/>
<dbReference type="PANTHER" id="PTHR15565:SF0">
    <property type="entry name" value="PROTEIN AATF"/>
    <property type="match status" value="1"/>
</dbReference>
<dbReference type="GO" id="GO:0000462">
    <property type="term" value="P:maturation of SSU-rRNA from tricistronic rRNA transcript (SSU-rRNA, 5.8S rRNA, LSU-rRNA)"/>
    <property type="evidence" value="ECO:0007669"/>
    <property type="project" value="TreeGrafter"/>
</dbReference>
<feature type="compositionally biased region" description="Acidic residues" evidence="4">
    <location>
        <begin position="94"/>
        <end position="166"/>
    </location>
</feature>
<dbReference type="GO" id="GO:0005730">
    <property type="term" value="C:nucleolus"/>
    <property type="evidence" value="ECO:0007669"/>
    <property type="project" value="TreeGrafter"/>
</dbReference>
<dbReference type="InterPro" id="IPR039223">
    <property type="entry name" value="AATF/Bfr2"/>
</dbReference>
<dbReference type="PANTHER" id="PTHR15565">
    <property type="entry name" value="AATF PROTEIN APOPTOSIS ANTAGONIZING TRANSCRIPTION FACTOR"/>
    <property type="match status" value="1"/>
</dbReference>